<proteinExistence type="inferred from homology"/>
<evidence type="ECO:0000256" key="2">
    <source>
        <dbReference type="SAM" id="MobiDB-lite"/>
    </source>
</evidence>
<feature type="compositionally biased region" description="Gly residues" evidence="2">
    <location>
        <begin position="174"/>
        <end position="187"/>
    </location>
</feature>
<dbReference type="PANTHER" id="PTHR33493:SF2">
    <property type="entry name" value="LATE EMBRYOGENESIS ABUNDANT PROTEIN 46"/>
    <property type="match status" value="1"/>
</dbReference>
<feature type="compositionally biased region" description="Low complexity" evidence="2">
    <location>
        <begin position="87"/>
        <end position="96"/>
    </location>
</feature>
<dbReference type="EMBL" id="CM009305">
    <property type="protein sequence ID" value="RQP01339.1"/>
    <property type="molecule type" value="Genomic_DNA"/>
</dbReference>
<organism evidence="3 4">
    <name type="scientific">Populus trichocarpa</name>
    <name type="common">Western balsam poplar</name>
    <name type="synonym">Populus balsamifera subsp. trichocarpa</name>
    <dbReference type="NCBI Taxonomy" id="3694"/>
    <lineage>
        <taxon>Eukaryota</taxon>
        <taxon>Viridiplantae</taxon>
        <taxon>Streptophyta</taxon>
        <taxon>Embryophyta</taxon>
        <taxon>Tracheophyta</taxon>
        <taxon>Spermatophyta</taxon>
        <taxon>Magnoliopsida</taxon>
        <taxon>eudicotyledons</taxon>
        <taxon>Gunneridae</taxon>
        <taxon>Pentapetalae</taxon>
        <taxon>rosids</taxon>
        <taxon>fabids</taxon>
        <taxon>Malpighiales</taxon>
        <taxon>Salicaceae</taxon>
        <taxon>Saliceae</taxon>
        <taxon>Populus</taxon>
    </lineage>
</organism>
<dbReference type="PANTHER" id="PTHR33493">
    <property type="entry name" value="LATE EMBRYOGENESIS ABUNDANT PROTEIN 6-RELATED"/>
    <property type="match status" value="1"/>
</dbReference>
<dbReference type="STRING" id="3694.A0A3N7HQ80"/>
<sequence length="196" mass="20395">MIIREKKTSDQLIERKQEEKMKGMKETAANVAASATAGMEKTKATVQEKVEKMSAHDPVQKEMAREKKQERMTQAELNKQDAKQHNAASKHAASATGGTGGYMTSGGHDTHTHSATGVTGYPMGTHQMSAMPGHGTGQPYGGQVEEGVARTHPGGLPGDTTGHNTRAGDAAFGTGTGGTGYTTGTGTGSNAPGWQL</sequence>
<feature type="compositionally biased region" description="Low complexity" evidence="2">
    <location>
        <begin position="28"/>
        <end position="37"/>
    </location>
</feature>
<comment type="similarity">
    <text evidence="1">Belongs to the LEA type 1 family.</text>
</comment>
<feature type="region of interest" description="Disordered" evidence="2">
    <location>
        <begin position="157"/>
        <end position="196"/>
    </location>
</feature>
<evidence type="ECO:0000256" key="1">
    <source>
        <dbReference type="ARBA" id="ARBA00010975"/>
    </source>
</evidence>
<reference evidence="3 4" key="1">
    <citation type="journal article" date="2006" name="Science">
        <title>The genome of black cottonwood, Populus trichocarpa (Torr. &amp; Gray).</title>
        <authorList>
            <person name="Tuskan G.A."/>
            <person name="Difazio S."/>
            <person name="Jansson S."/>
            <person name="Bohlmann J."/>
            <person name="Grigoriev I."/>
            <person name="Hellsten U."/>
            <person name="Putnam N."/>
            <person name="Ralph S."/>
            <person name="Rombauts S."/>
            <person name="Salamov A."/>
            <person name="Schein J."/>
            <person name="Sterck L."/>
            <person name="Aerts A."/>
            <person name="Bhalerao R.R."/>
            <person name="Bhalerao R.P."/>
            <person name="Blaudez D."/>
            <person name="Boerjan W."/>
            <person name="Brun A."/>
            <person name="Brunner A."/>
            <person name="Busov V."/>
            <person name="Campbell M."/>
            <person name="Carlson J."/>
            <person name="Chalot M."/>
            <person name="Chapman J."/>
            <person name="Chen G.L."/>
            <person name="Cooper D."/>
            <person name="Coutinho P.M."/>
            <person name="Couturier J."/>
            <person name="Covert S."/>
            <person name="Cronk Q."/>
            <person name="Cunningham R."/>
            <person name="Davis J."/>
            <person name="Degroeve S."/>
            <person name="Dejardin A."/>
            <person name="Depamphilis C."/>
            <person name="Detter J."/>
            <person name="Dirks B."/>
            <person name="Dubchak I."/>
            <person name="Duplessis S."/>
            <person name="Ehlting J."/>
            <person name="Ellis B."/>
            <person name="Gendler K."/>
            <person name="Goodstein D."/>
            <person name="Gribskov M."/>
            <person name="Grimwood J."/>
            <person name="Groover A."/>
            <person name="Gunter L."/>
            <person name="Hamberger B."/>
            <person name="Heinze B."/>
            <person name="Helariutta Y."/>
            <person name="Henrissat B."/>
            <person name="Holligan D."/>
            <person name="Holt R."/>
            <person name="Huang W."/>
            <person name="Islam-Faridi N."/>
            <person name="Jones S."/>
            <person name="Jones-Rhoades M."/>
            <person name="Jorgensen R."/>
            <person name="Joshi C."/>
            <person name="Kangasjarvi J."/>
            <person name="Karlsson J."/>
            <person name="Kelleher C."/>
            <person name="Kirkpatrick R."/>
            <person name="Kirst M."/>
            <person name="Kohler A."/>
            <person name="Kalluri U."/>
            <person name="Larimer F."/>
            <person name="Leebens-Mack J."/>
            <person name="Leple J.C."/>
            <person name="Locascio P."/>
            <person name="Lou Y."/>
            <person name="Lucas S."/>
            <person name="Martin F."/>
            <person name="Montanini B."/>
            <person name="Napoli C."/>
            <person name="Nelson D.R."/>
            <person name="Nelson C."/>
            <person name="Nieminen K."/>
            <person name="Nilsson O."/>
            <person name="Pereda V."/>
            <person name="Peter G."/>
            <person name="Philippe R."/>
            <person name="Pilate G."/>
            <person name="Poliakov A."/>
            <person name="Razumovskaya J."/>
            <person name="Richardson P."/>
            <person name="Rinaldi C."/>
            <person name="Ritland K."/>
            <person name="Rouze P."/>
            <person name="Ryaboy D."/>
            <person name="Schmutz J."/>
            <person name="Schrader J."/>
            <person name="Segerman B."/>
            <person name="Shin H."/>
            <person name="Siddiqui A."/>
            <person name="Sterky F."/>
            <person name="Terry A."/>
            <person name="Tsai C.J."/>
            <person name="Uberbacher E."/>
            <person name="Unneberg P."/>
            <person name="Vahala J."/>
            <person name="Wall K."/>
            <person name="Wessler S."/>
            <person name="Yang G."/>
            <person name="Yin T."/>
            <person name="Douglas C."/>
            <person name="Marra M."/>
            <person name="Sandberg G."/>
            <person name="Van de Peer Y."/>
            <person name="Rokhsar D."/>
        </authorList>
    </citation>
    <scope>NUCLEOTIDE SEQUENCE [LARGE SCALE GENOMIC DNA]</scope>
    <source>
        <strain evidence="4">cv. Nisqually</strain>
    </source>
</reference>
<dbReference type="KEGG" id="pop:7483980"/>
<dbReference type="Proteomes" id="UP000006729">
    <property type="component" value="Chromosome 16"/>
</dbReference>
<dbReference type="OrthoDB" id="758082at2759"/>
<keyword evidence="4" id="KW-1185">Reference proteome</keyword>
<dbReference type="GO" id="GO:0009793">
    <property type="term" value="P:embryo development ending in seed dormancy"/>
    <property type="evidence" value="ECO:0007669"/>
    <property type="project" value="InterPro"/>
</dbReference>
<dbReference type="AlphaFoldDB" id="A0A3N7HQ80"/>
<dbReference type="InterPro" id="IPR005513">
    <property type="entry name" value="LEA_1"/>
</dbReference>
<protein>
    <submittedName>
        <fullName evidence="3">Uncharacterized protein</fullName>
    </submittedName>
</protein>
<feature type="region of interest" description="Disordered" evidence="2">
    <location>
        <begin position="1"/>
        <end position="121"/>
    </location>
</feature>
<evidence type="ECO:0000313" key="3">
    <source>
        <dbReference type="EMBL" id="RQP01339.1"/>
    </source>
</evidence>
<evidence type="ECO:0000313" key="4">
    <source>
        <dbReference type="Proteomes" id="UP000006729"/>
    </source>
</evidence>
<dbReference type="InParanoid" id="A0A3N7HQ80"/>
<dbReference type="FunCoup" id="A0A3N7HQ80">
    <property type="interactions" value="51"/>
</dbReference>
<feature type="compositionally biased region" description="Basic and acidic residues" evidence="2">
    <location>
        <begin position="1"/>
        <end position="25"/>
    </location>
</feature>
<accession>A0A3N7HQ80</accession>
<name>A0A3N7HQ80_POPTR</name>
<feature type="compositionally biased region" description="Basic and acidic residues" evidence="2">
    <location>
        <begin position="40"/>
        <end position="84"/>
    </location>
</feature>
<gene>
    <name evidence="3" type="ORF">POPTR_016G046400</name>
</gene>
<dbReference type="Pfam" id="PF03760">
    <property type="entry name" value="LEA_1"/>
    <property type="match status" value="1"/>
</dbReference>